<evidence type="ECO:0000313" key="9">
    <source>
        <dbReference type="EMBL" id="EEG77841.1"/>
    </source>
</evidence>
<keyword evidence="9" id="KW-0687">Ribonucleoprotein</keyword>
<comment type="caution">
    <text evidence="9">The sequence shown here is derived from an EMBL/GenBank/DDBJ whole genome shotgun (WGS) entry which is preliminary data.</text>
</comment>
<dbReference type="InterPro" id="IPR038416">
    <property type="entry name" value="Ribosom_S30AE_C_sf"/>
</dbReference>
<dbReference type="Gene3D" id="3.30.160.100">
    <property type="entry name" value="Ribosome hibernation promotion factor-like"/>
    <property type="match status" value="1"/>
</dbReference>
<dbReference type="Pfam" id="PF16321">
    <property type="entry name" value="Ribosom_S30AE_C"/>
    <property type="match status" value="1"/>
</dbReference>
<protein>
    <recommendedName>
        <fullName evidence="5 6">Ribosome hibernation promoting factor</fullName>
        <shortName evidence="6">HPF</shortName>
    </recommendedName>
</protein>
<evidence type="ECO:0000256" key="6">
    <source>
        <dbReference type="HAMAP-Rule" id="MF_00839"/>
    </source>
</evidence>
<dbReference type="PANTHER" id="PTHR33231:SF1">
    <property type="entry name" value="30S RIBOSOMAL PROTEIN"/>
    <property type="match status" value="1"/>
</dbReference>
<dbReference type="OrthoDB" id="9794975at2"/>
<comment type="subunit">
    <text evidence="4">Associates exclusively with 100S ribosomes, which are dimers of 70S ribosomes.</text>
</comment>
<dbReference type="SUPFAM" id="SSF69754">
    <property type="entry name" value="Ribosome binding protein Y (YfiA homologue)"/>
    <property type="match status" value="1"/>
</dbReference>
<comment type="subcellular location">
    <subcellularLocation>
        <location evidence="6">Cytoplasm</location>
    </subcellularLocation>
</comment>
<dbReference type="Gene3D" id="3.30.505.50">
    <property type="entry name" value="Sigma 54 modulation/S30EA ribosomal protein, C-terminal domain"/>
    <property type="match status" value="1"/>
</dbReference>
<dbReference type="InterPro" id="IPR032528">
    <property type="entry name" value="Ribosom_S30AE_C"/>
</dbReference>
<evidence type="ECO:0000256" key="1">
    <source>
        <dbReference type="ARBA" id="ARBA00022490"/>
    </source>
</evidence>
<dbReference type="HAMAP" id="MF_00839">
    <property type="entry name" value="HPF"/>
    <property type="match status" value="1"/>
</dbReference>
<dbReference type="FunFam" id="3.30.160.100:FF:000001">
    <property type="entry name" value="Ribosome hibernation promoting factor"/>
    <property type="match status" value="1"/>
</dbReference>
<dbReference type="FunFam" id="3.30.505.50:FF:000001">
    <property type="entry name" value="Ribosome hibernation promoting factor"/>
    <property type="match status" value="1"/>
</dbReference>
<keyword evidence="9" id="KW-0689">Ribosomal protein</keyword>
<dbReference type="AlphaFoldDB" id="C0GF81"/>
<comment type="subunit">
    <text evidence="6">Interacts with 100S ribosomes.</text>
</comment>
<dbReference type="CDD" id="cd00552">
    <property type="entry name" value="RaiA"/>
    <property type="match status" value="1"/>
</dbReference>
<dbReference type="GO" id="GO:0043024">
    <property type="term" value="F:ribosomal small subunit binding"/>
    <property type="evidence" value="ECO:0007669"/>
    <property type="project" value="TreeGrafter"/>
</dbReference>
<organism evidence="9 10">
    <name type="scientific">Dethiobacter alkaliphilus AHT 1</name>
    <dbReference type="NCBI Taxonomy" id="555088"/>
    <lineage>
        <taxon>Bacteria</taxon>
        <taxon>Bacillati</taxon>
        <taxon>Bacillota</taxon>
        <taxon>Dethiobacteria</taxon>
        <taxon>Dethiobacterales</taxon>
        <taxon>Dethiobacteraceae</taxon>
        <taxon>Dethiobacter</taxon>
    </lineage>
</organism>
<comment type="similarity">
    <text evidence="6">Belongs to the HPF/YfiA ribosome-associated protein family. Long HPF subfamily.</text>
</comment>
<dbReference type="InterPro" id="IPR036567">
    <property type="entry name" value="RHF-like"/>
</dbReference>
<keyword evidence="7" id="KW-0175">Coiled coil</keyword>
<keyword evidence="2 6" id="KW-0810">Translation regulation</keyword>
<dbReference type="NCBIfam" id="TIGR00741">
    <property type="entry name" value="yfiA"/>
    <property type="match status" value="1"/>
</dbReference>
<dbReference type="GO" id="GO:0022627">
    <property type="term" value="C:cytosolic small ribosomal subunit"/>
    <property type="evidence" value="ECO:0007669"/>
    <property type="project" value="TreeGrafter"/>
</dbReference>
<evidence type="ECO:0000256" key="2">
    <source>
        <dbReference type="ARBA" id="ARBA00022845"/>
    </source>
</evidence>
<comment type="similarity">
    <text evidence="3">Belongs to the HPF/YfiA ribosome-associated protein family. Short HPF subfamily.</text>
</comment>
<keyword evidence="10" id="KW-1185">Reference proteome</keyword>
<keyword evidence="1 6" id="KW-0963">Cytoplasm</keyword>
<evidence type="ECO:0000313" key="10">
    <source>
        <dbReference type="Proteomes" id="UP000006443"/>
    </source>
</evidence>
<dbReference type="Proteomes" id="UP000006443">
    <property type="component" value="Unassembled WGS sequence"/>
</dbReference>
<dbReference type="InterPro" id="IPR003489">
    <property type="entry name" value="RHF/RaiA"/>
</dbReference>
<gene>
    <name evidence="6" type="primary">hpf</name>
    <name evidence="9" type="ORF">DealDRAFT_1140</name>
</gene>
<name>C0GF81_DETAL</name>
<feature type="coiled-coil region" evidence="7">
    <location>
        <begin position="71"/>
        <end position="98"/>
    </location>
</feature>
<evidence type="ECO:0000256" key="4">
    <source>
        <dbReference type="ARBA" id="ARBA00038695"/>
    </source>
</evidence>
<evidence type="ECO:0000256" key="5">
    <source>
        <dbReference type="ARBA" id="ARBA00041148"/>
    </source>
</evidence>
<evidence type="ECO:0000256" key="7">
    <source>
        <dbReference type="SAM" id="Coils"/>
    </source>
</evidence>
<dbReference type="InterPro" id="IPR034694">
    <property type="entry name" value="HPF_long/plastid"/>
</dbReference>
<dbReference type="Pfam" id="PF02482">
    <property type="entry name" value="Ribosomal_S30AE"/>
    <property type="match status" value="1"/>
</dbReference>
<reference evidence="9 10" key="1">
    <citation type="submission" date="2009-02" db="EMBL/GenBank/DDBJ databases">
        <title>Sequencing of the draft genome and assembly of Dethiobacter alkaliphilus AHT 1.</title>
        <authorList>
            <consortium name="US DOE Joint Genome Institute (JGI-PGF)"/>
            <person name="Lucas S."/>
            <person name="Copeland A."/>
            <person name="Lapidus A."/>
            <person name="Glavina del Rio T."/>
            <person name="Dalin E."/>
            <person name="Tice H."/>
            <person name="Bruce D."/>
            <person name="Goodwin L."/>
            <person name="Pitluck S."/>
            <person name="Larimer F."/>
            <person name="Land M.L."/>
            <person name="Hauser L."/>
            <person name="Muyzer G."/>
        </authorList>
    </citation>
    <scope>NUCLEOTIDE SEQUENCE [LARGE SCALE GENOMIC DNA]</scope>
    <source>
        <strain evidence="9 10">AHT 1</strain>
    </source>
</reference>
<proteinExistence type="inferred from homology"/>
<sequence>MKLILRGKNIEVTNALEEYVNKRIGKIDKYFDVDTEAQVTLTVEHGMHRVEVTAAIEGMILRAEESTGDMYASIDSVVDKLERQIAKYKTRINRKARQGGGIKAMNELPQVEDEEEDWDVVKTKRFVVKPMPVEEAILQMNLLGHDFFVFMNADNEDVNVIYRRKDGKYGLIEPALK</sequence>
<feature type="domain" description="Sigma 54 modulation/S30EA ribosomal protein C-terminal" evidence="8">
    <location>
        <begin position="117"/>
        <end position="171"/>
    </location>
</feature>
<dbReference type="InterPro" id="IPR050574">
    <property type="entry name" value="HPF/YfiA_ribosome-assoc"/>
</dbReference>
<evidence type="ECO:0000259" key="8">
    <source>
        <dbReference type="Pfam" id="PF16321"/>
    </source>
</evidence>
<dbReference type="STRING" id="555088.DealDRAFT_1140"/>
<comment type="function">
    <text evidence="6">Required for dimerization of active 70S ribosomes into 100S ribosomes in stationary phase; 100S ribosomes are translationally inactive and sometimes present during exponential growth.</text>
</comment>
<dbReference type="RefSeq" id="WP_008515685.1">
    <property type="nucleotide sequence ID" value="NZ_ACJM01000005.1"/>
</dbReference>
<accession>C0GF81</accession>
<dbReference type="EMBL" id="ACJM01000005">
    <property type="protein sequence ID" value="EEG77841.1"/>
    <property type="molecule type" value="Genomic_DNA"/>
</dbReference>
<evidence type="ECO:0000256" key="3">
    <source>
        <dbReference type="ARBA" id="ARBA00038434"/>
    </source>
</evidence>
<dbReference type="PANTHER" id="PTHR33231">
    <property type="entry name" value="30S RIBOSOMAL PROTEIN"/>
    <property type="match status" value="1"/>
</dbReference>
<dbReference type="eggNOG" id="COG1544">
    <property type="taxonomic scope" value="Bacteria"/>
</dbReference>
<dbReference type="GO" id="GO:0045900">
    <property type="term" value="P:negative regulation of translational elongation"/>
    <property type="evidence" value="ECO:0007669"/>
    <property type="project" value="TreeGrafter"/>
</dbReference>